<dbReference type="SUPFAM" id="SSF143548">
    <property type="entry name" value="Serine metabolism enzymes domain"/>
    <property type="match status" value="1"/>
</dbReference>
<reference evidence="9" key="1">
    <citation type="submission" date="2022-09" db="EMBL/GenBank/DDBJ databases">
        <title>Actin cytoskeleton and complex cell architecture in an #Asgard archaeon.</title>
        <authorList>
            <person name="Ponce Toledo R.I."/>
            <person name="Schleper C."/>
            <person name="Rodrigues Oliveira T."/>
            <person name="Wollweber F."/>
            <person name="Xu J."/>
            <person name="Rittmann S."/>
            <person name="Klingl A."/>
            <person name="Pilhofer M."/>
        </authorList>
    </citation>
    <scope>NUCLEOTIDE SEQUENCE</scope>
    <source>
        <strain evidence="9">B-35</strain>
    </source>
</reference>
<comment type="cofactor">
    <cofactor evidence="1">
        <name>[4Fe-4S] cluster</name>
        <dbReference type="ChEBI" id="CHEBI:49883"/>
    </cofactor>
</comment>
<dbReference type="InterPro" id="IPR045865">
    <property type="entry name" value="ACT-like_dom_sf"/>
</dbReference>
<keyword evidence="5" id="KW-0408">Iron</keyword>
<accession>A0ABY6HPP2</accession>
<keyword evidence="10" id="KW-1185">Reference proteome</keyword>
<protein>
    <recommendedName>
        <fullName evidence="8">ACT domain-containing protein</fullName>
    </recommendedName>
</protein>
<dbReference type="PROSITE" id="PS51671">
    <property type="entry name" value="ACT"/>
    <property type="match status" value="1"/>
</dbReference>
<evidence type="ECO:0000256" key="4">
    <source>
        <dbReference type="ARBA" id="ARBA00022723"/>
    </source>
</evidence>
<dbReference type="Gene3D" id="3.30.1330.90">
    <property type="entry name" value="D-3-phosphoglycerate dehydrogenase, domain 3"/>
    <property type="match status" value="1"/>
</dbReference>
<dbReference type="InterPro" id="IPR029009">
    <property type="entry name" value="ASB_dom_sf"/>
</dbReference>
<keyword evidence="7" id="KW-0456">Lyase</keyword>
<dbReference type="SUPFAM" id="SSF55021">
    <property type="entry name" value="ACT-like"/>
    <property type="match status" value="1"/>
</dbReference>
<dbReference type="InterPro" id="IPR005131">
    <property type="entry name" value="Ser_deHydtase_bsu"/>
</dbReference>
<gene>
    <name evidence="9" type="ORF">NEF87_001681</name>
</gene>
<dbReference type="Gene3D" id="3.30.70.260">
    <property type="match status" value="1"/>
</dbReference>
<proteinExistence type="predicted"/>
<dbReference type="PIRSF" id="PIRSF036692">
    <property type="entry name" value="SDH_B"/>
    <property type="match status" value="1"/>
</dbReference>
<evidence type="ECO:0000256" key="7">
    <source>
        <dbReference type="ARBA" id="ARBA00023239"/>
    </source>
</evidence>
<evidence type="ECO:0000256" key="2">
    <source>
        <dbReference type="ARBA" id="ARBA00022432"/>
    </source>
</evidence>
<evidence type="ECO:0000313" key="10">
    <source>
        <dbReference type="Proteomes" id="UP001208689"/>
    </source>
</evidence>
<dbReference type="PANTHER" id="PTHR30182">
    <property type="entry name" value="L-SERINE DEHYDRATASE"/>
    <property type="match status" value="1"/>
</dbReference>
<keyword evidence="4" id="KW-0479">Metal-binding</keyword>
<dbReference type="Proteomes" id="UP001208689">
    <property type="component" value="Chromosome"/>
</dbReference>
<feature type="domain" description="ACT" evidence="8">
    <location>
        <begin position="149"/>
        <end position="221"/>
    </location>
</feature>
<keyword evidence="3" id="KW-0004">4Fe-4S</keyword>
<dbReference type="InterPro" id="IPR004643">
    <property type="entry name" value="Fe-S_L-Ser_bsu"/>
</dbReference>
<dbReference type="PROSITE" id="PS51257">
    <property type="entry name" value="PROKAR_LIPOPROTEIN"/>
    <property type="match status" value="1"/>
</dbReference>
<keyword evidence="6" id="KW-0411">Iron-sulfur</keyword>
<evidence type="ECO:0000256" key="3">
    <source>
        <dbReference type="ARBA" id="ARBA00022485"/>
    </source>
</evidence>
<sequence>MKYDSIFDVVGRIMVGPSSSHTAGACRIGYVSHIIFGGMPLEAKIYLHGSFAETYRGHRSDVAIVGGLLGYKPDDERIPFSFQHAQEKSMKFKFEMADLGPDYHPNSIKIVMKTDKKQLSIVGSSIGGGNIRIKEIDGLEAGFDADSPTIVEVHDDIPGVLANIASVVSIFDINISEMHLSRNIRKKIAMSWIELTKQIPDELISALRKIPEMKEVRAINV</sequence>
<evidence type="ECO:0000313" key="9">
    <source>
        <dbReference type="EMBL" id="UYP45396.1"/>
    </source>
</evidence>
<dbReference type="NCBIfam" id="TIGR00719">
    <property type="entry name" value="sda_beta"/>
    <property type="match status" value="1"/>
</dbReference>
<evidence type="ECO:0000256" key="1">
    <source>
        <dbReference type="ARBA" id="ARBA00001966"/>
    </source>
</evidence>
<dbReference type="EMBL" id="CP104013">
    <property type="protein sequence ID" value="UYP45396.1"/>
    <property type="molecule type" value="Genomic_DNA"/>
</dbReference>
<evidence type="ECO:0000259" key="8">
    <source>
        <dbReference type="PROSITE" id="PS51671"/>
    </source>
</evidence>
<dbReference type="Pfam" id="PF03315">
    <property type="entry name" value="SDH_beta"/>
    <property type="match status" value="1"/>
</dbReference>
<name>A0ABY6HPP2_9ARCH</name>
<dbReference type="CDD" id="cd04879">
    <property type="entry name" value="ACT_3PGDH-like"/>
    <property type="match status" value="1"/>
</dbReference>
<dbReference type="InterPro" id="IPR002912">
    <property type="entry name" value="ACT_dom"/>
</dbReference>
<evidence type="ECO:0000256" key="6">
    <source>
        <dbReference type="ARBA" id="ARBA00023014"/>
    </source>
</evidence>
<evidence type="ECO:0000256" key="5">
    <source>
        <dbReference type="ARBA" id="ARBA00023004"/>
    </source>
</evidence>
<dbReference type="PANTHER" id="PTHR30182:SF12">
    <property type="entry name" value="L-SERINE DEHYDRATASE, BETA CHAIN-RELATED"/>
    <property type="match status" value="1"/>
</dbReference>
<dbReference type="InterPro" id="IPR051318">
    <property type="entry name" value="Fe-S_L-Ser"/>
</dbReference>
<keyword evidence="2" id="KW-0312">Gluconeogenesis</keyword>
<organism evidence="9 10">
    <name type="scientific">Candidatus Lokiarchaeum ossiferum</name>
    <dbReference type="NCBI Taxonomy" id="2951803"/>
    <lineage>
        <taxon>Archaea</taxon>
        <taxon>Promethearchaeati</taxon>
        <taxon>Promethearchaeota</taxon>
        <taxon>Promethearchaeia</taxon>
        <taxon>Promethearchaeales</taxon>
        <taxon>Promethearchaeaceae</taxon>
        <taxon>Candidatus Lokiarchaeum</taxon>
    </lineage>
</organism>